<proteinExistence type="inferred from homology"/>
<dbReference type="SUPFAM" id="SSF49384">
    <property type="entry name" value="Carbohydrate-binding domain"/>
    <property type="match status" value="1"/>
</dbReference>
<keyword evidence="7 8" id="KW-0624">Polysaccharide degradation</keyword>
<dbReference type="PANTHER" id="PTHR34142">
    <property type="entry name" value="ENDO-BETA-1,4-GLUCANASE A"/>
    <property type="match status" value="1"/>
</dbReference>
<evidence type="ECO:0000256" key="3">
    <source>
        <dbReference type="ARBA" id="ARBA00022801"/>
    </source>
</evidence>
<dbReference type="AlphaFoldDB" id="A0A5J6F8C1"/>
<dbReference type="Proteomes" id="UP000326178">
    <property type="component" value="Chromosome"/>
</dbReference>
<dbReference type="EMBL" id="CP023702">
    <property type="protein sequence ID" value="QEU71255.1"/>
    <property type="molecule type" value="Genomic_DNA"/>
</dbReference>
<keyword evidence="4 8" id="KW-0136">Cellulose degradation</keyword>
<dbReference type="SMART" id="SM00637">
    <property type="entry name" value="CBD_II"/>
    <property type="match status" value="1"/>
</dbReference>
<dbReference type="PROSITE" id="PS00561">
    <property type="entry name" value="CBM2_A"/>
    <property type="match status" value="1"/>
</dbReference>
<dbReference type="PROSITE" id="PS00659">
    <property type="entry name" value="GLYCOSYL_HYDROL_F5"/>
    <property type="match status" value="1"/>
</dbReference>
<dbReference type="InterPro" id="IPR001547">
    <property type="entry name" value="Glyco_hydro_5"/>
</dbReference>
<dbReference type="Gene3D" id="2.60.40.290">
    <property type="match status" value="1"/>
</dbReference>
<dbReference type="InterPro" id="IPR017853">
    <property type="entry name" value="GH"/>
</dbReference>
<dbReference type="Pfam" id="PF00553">
    <property type="entry name" value="CBM_2"/>
    <property type="match status" value="1"/>
</dbReference>
<organism evidence="11 12">
    <name type="scientific">Streptomyces nitrosporeus</name>
    <dbReference type="NCBI Taxonomy" id="28894"/>
    <lineage>
        <taxon>Bacteria</taxon>
        <taxon>Bacillati</taxon>
        <taxon>Actinomycetota</taxon>
        <taxon>Actinomycetes</taxon>
        <taxon>Kitasatosporales</taxon>
        <taxon>Streptomycetaceae</taxon>
        <taxon>Streptomyces</taxon>
    </lineage>
</organism>
<dbReference type="EC" id="3.2.1.4" evidence="8"/>
<keyword evidence="3 8" id="KW-0378">Hydrolase</keyword>
<feature type="signal peptide" evidence="9">
    <location>
        <begin position="1"/>
        <end position="32"/>
    </location>
</feature>
<dbReference type="OrthoDB" id="182870at2"/>
<evidence type="ECO:0000256" key="5">
    <source>
        <dbReference type="ARBA" id="ARBA00023277"/>
    </source>
</evidence>
<evidence type="ECO:0000256" key="6">
    <source>
        <dbReference type="ARBA" id="ARBA00023295"/>
    </source>
</evidence>
<feature type="domain" description="CBM2" evidence="10">
    <location>
        <begin position="29"/>
        <end position="139"/>
    </location>
</feature>
<dbReference type="InterPro" id="IPR008965">
    <property type="entry name" value="CBM2/CBM3_carb-bd_dom_sf"/>
</dbReference>
<name>A0A5J6F8C1_9ACTN</name>
<evidence type="ECO:0000313" key="12">
    <source>
        <dbReference type="Proteomes" id="UP000326178"/>
    </source>
</evidence>
<dbReference type="GO" id="GO:0008810">
    <property type="term" value="F:cellulase activity"/>
    <property type="evidence" value="ECO:0007669"/>
    <property type="project" value="UniProtKB-EC"/>
</dbReference>
<evidence type="ECO:0000259" key="10">
    <source>
        <dbReference type="PROSITE" id="PS51173"/>
    </source>
</evidence>
<dbReference type="InterPro" id="IPR012291">
    <property type="entry name" value="CBM2_carb-bd_dom_sf"/>
</dbReference>
<sequence>MRRNAVKRLLALLATCATALGLTALTAPQATAATGCKVDYTVASQWQGGFQAGVKVTNLGDPVTGWKLTFTLPDAGQKVVQGWNATWSQSGSAVTAVGVDWNRTLATGATADLGLTGSFTGANPAPTAFALNGVPCTGSVDGTTPPDPGEPGDGTPVEVNGQLHVCGVNLCNQYNRPIQLRGMSTHGIQWFSQCYDNASVDALAEDWKSDLLRVAMYVQEDGYETDPAGFTSRVNSLVDMAEARGMYSIIDFHTLTPGDPNHNLGRAKTFFASVAARNAGKKNVIYEIANEPNGVSWSGIKNYAEQVIPVIRAADPDAVVIVGTRGWSSLGVSDGSSESEIVNNPVNATNIMYAFHFYAASHKDNYRAAVSRAASQLPLFVSEFGTVSATGDGAVDRASTTAWLDLLDRLKIGYANWTYSDAPEGSAAFRPGTCGGGDYSSSGVLTESGALLKSRISTPDSFPTS</sequence>
<gene>
    <name evidence="11" type="ORF">CP967_04155</name>
</gene>
<dbReference type="PROSITE" id="PS51173">
    <property type="entry name" value="CBM2"/>
    <property type="match status" value="1"/>
</dbReference>
<evidence type="ECO:0000313" key="11">
    <source>
        <dbReference type="EMBL" id="QEU71255.1"/>
    </source>
</evidence>
<keyword evidence="5 8" id="KW-0119">Carbohydrate metabolism</keyword>
<keyword evidence="6 8" id="KW-0326">Glycosidase</keyword>
<evidence type="ECO:0000256" key="8">
    <source>
        <dbReference type="RuleBase" id="RU361153"/>
    </source>
</evidence>
<evidence type="ECO:0000256" key="9">
    <source>
        <dbReference type="SAM" id="SignalP"/>
    </source>
</evidence>
<dbReference type="PANTHER" id="PTHR34142:SF1">
    <property type="entry name" value="GLYCOSIDE HYDROLASE FAMILY 5 DOMAIN-CONTAINING PROTEIN"/>
    <property type="match status" value="1"/>
</dbReference>
<evidence type="ECO:0000256" key="4">
    <source>
        <dbReference type="ARBA" id="ARBA00023001"/>
    </source>
</evidence>
<dbReference type="Gene3D" id="3.20.20.80">
    <property type="entry name" value="Glycosidases"/>
    <property type="match status" value="1"/>
</dbReference>
<evidence type="ECO:0000256" key="7">
    <source>
        <dbReference type="ARBA" id="ARBA00023326"/>
    </source>
</evidence>
<dbReference type="InterPro" id="IPR018366">
    <property type="entry name" value="CBM2_CS"/>
</dbReference>
<keyword evidence="2 9" id="KW-0732">Signal</keyword>
<dbReference type="GO" id="GO:0030247">
    <property type="term" value="F:polysaccharide binding"/>
    <property type="evidence" value="ECO:0007669"/>
    <property type="project" value="UniProtKB-UniRule"/>
</dbReference>
<accession>A0A5J6F8C1</accession>
<dbReference type="GO" id="GO:0030245">
    <property type="term" value="P:cellulose catabolic process"/>
    <property type="evidence" value="ECO:0007669"/>
    <property type="project" value="UniProtKB-KW"/>
</dbReference>
<dbReference type="SUPFAM" id="SSF51445">
    <property type="entry name" value="(Trans)glycosidases"/>
    <property type="match status" value="1"/>
</dbReference>
<evidence type="ECO:0000256" key="2">
    <source>
        <dbReference type="ARBA" id="ARBA00022729"/>
    </source>
</evidence>
<comment type="similarity">
    <text evidence="8">Belongs to the glycosyl hydrolase 5 (cellulase A) family.</text>
</comment>
<protein>
    <recommendedName>
        <fullName evidence="8">Endoglucanase</fullName>
        <ecNumber evidence="8">3.2.1.4</ecNumber>
    </recommendedName>
</protein>
<evidence type="ECO:0000256" key="1">
    <source>
        <dbReference type="ARBA" id="ARBA00000966"/>
    </source>
</evidence>
<keyword evidence="12" id="KW-1185">Reference proteome</keyword>
<comment type="catalytic activity">
    <reaction evidence="1 8">
        <text>Endohydrolysis of (1-&gt;4)-beta-D-glucosidic linkages in cellulose, lichenin and cereal beta-D-glucans.</text>
        <dbReference type="EC" id="3.2.1.4"/>
    </reaction>
</comment>
<dbReference type="KEGG" id="snk:CP967_04155"/>
<reference evidence="11 12" key="1">
    <citation type="submission" date="2017-09" db="EMBL/GenBank/DDBJ databases">
        <authorList>
            <person name="Lee N."/>
            <person name="Cho B.-K."/>
        </authorList>
    </citation>
    <scope>NUCLEOTIDE SEQUENCE [LARGE SCALE GENOMIC DNA]</scope>
    <source>
        <strain evidence="11 12">ATCC 12769</strain>
    </source>
</reference>
<dbReference type="Pfam" id="PF00150">
    <property type="entry name" value="Cellulase"/>
    <property type="match status" value="1"/>
</dbReference>
<dbReference type="InterPro" id="IPR018087">
    <property type="entry name" value="Glyco_hydro_5_CS"/>
</dbReference>
<dbReference type="InterPro" id="IPR001919">
    <property type="entry name" value="CBD2"/>
</dbReference>
<feature type="chain" id="PRO_5023918904" description="Endoglucanase" evidence="9">
    <location>
        <begin position="33"/>
        <end position="465"/>
    </location>
</feature>